<dbReference type="Pfam" id="PF00061">
    <property type="entry name" value="Lipocalin"/>
    <property type="match status" value="1"/>
</dbReference>
<keyword evidence="10" id="KW-0732">Signal</keyword>
<dbReference type="PRINTS" id="PR01172">
    <property type="entry name" value="BLCTOGLOBULN"/>
</dbReference>
<evidence type="ECO:0000256" key="2">
    <source>
        <dbReference type="ARBA" id="ARBA00006889"/>
    </source>
</evidence>
<keyword evidence="5" id="KW-0494">Milk protein</keyword>
<feature type="chain" id="PRO_5015687348" evidence="10">
    <location>
        <begin position="19"/>
        <end position="297"/>
    </location>
</feature>
<comment type="subunit">
    <text evidence="3">Monomer.</text>
</comment>
<dbReference type="InterPro" id="IPR022272">
    <property type="entry name" value="Lipocalin_CS"/>
</dbReference>
<gene>
    <name evidence="13" type="primary">LOC101364128</name>
</gene>
<comment type="similarity">
    <text evidence="2 8">Belongs to the calycin superfamily. Lipocalin family.</text>
</comment>
<feature type="region of interest" description="Disordered" evidence="9">
    <location>
        <begin position="260"/>
        <end position="297"/>
    </location>
</feature>
<evidence type="ECO:0000256" key="10">
    <source>
        <dbReference type="SAM" id="SignalP"/>
    </source>
</evidence>
<feature type="domain" description="Lipocalin/cytosolic fatty-acid binding" evidence="11">
    <location>
        <begin position="34"/>
        <end position="169"/>
    </location>
</feature>
<dbReference type="KEGG" id="oro:101364128"/>
<dbReference type="InParanoid" id="A0A2U3WNW6"/>
<keyword evidence="7" id="KW-1015">Disulfide bond</keyword>
<dbReference type="GO" id="GO:0019841">
    <property type="term" value="F:retinol binding"/>
    <property type="evidence" value="ECO:0007669"/>
    <property type="project" value="UniProtKB-KW"/>
</dbReference>
<dbReference type="GeneID" id="101364128"/>
<dbReference type="PRINTS" id="PR00179">
    <property type="entry name" value="LIPOCALIN"/>
</dbReference>
<organism evidence="12 13">
    <name type="scientific">Odobenus rosmarus divergens</name>
    <name type="common">Pacific walrus</name>
    <dbReference type="NCBI Taxonomy" id="9708"/>
    <lineage>
        <taxon>Eukaryota</taxon>
        <taxon>Metazoa</taxon>
        <taxon>Chordata</taxon>
        <taxon>Craniata</taxon>
        <taxon>Vertebrata</taxon>
        <taxon>Euteleostomi</taxon>
        <taxon>Mammalia</taxon>
        <taxon>Eutheria</taxon>
        <taxon>Laurasiatheria</taxon>
        <taxon>Carnivora</taxon>
        <taxon>Caniformia</taxon>
        <taxon>Pinnipedia</taxon>
        <taxon>Odobenidae</taxon>
        <taxon>Odobenus</taxon>
    </lineage>
</organism>
<dbReference type="AlphaFoldDB" id="A0A2U3WNW6"/>
<proteinExistence type="inferred from homology"/>
<evidence type="ECO:0000256" key="3">
    <source>
        <dbReference type="ARBA" id="ARBA00011245"/>
    </source>
</evidence>
<dbReference type="PROSITE" id="PS00213">
    <property type="entry name" value="LIPOCALIN"/>
    <property type="match status" value="1"/>
</dbReference>
<dbReference type="InterPro" id="IPR000566">
    <property type="entry name" value="Lipocln_cytosolic_FA-bd_dom"/>
</dbReference>
<name>A0A2U3WNW6_ODORO</name>
<dbReference type="Gene3D" id="2.40.128.20">
    <property type="match status" value="1"/>
</dbReference>
<keyword evidence="6" id="KW-0683">Retinol-binding</keyword>
<evidence type="ECO:0000256" key="4">
    <source>
        <dbReference type="ARBA" id="ARBA00022525"/>
    </source>
</evidence>
<evidence type="ECO:0000256" key="7">
    <source>
        <dbReference type="ARBA" id="ARBA00023157"/>
    </source>
</evidence>
<evidence type="ECO:0000256" key="8">
    <source>
        <dbReference type="RuleBase" id="RU003695"/>
    </source>
</evidence>
<dbReference type="OrthoDB" id="9835883at2759"/>
<dbReference type="SUPFAM" id="SSF50814">
    <property type="entry name" value="Lipocalins"/>
    <property type="match status" value="1"/>
</dbReference>
<sequence>MKCLLFTLGLALVCGIQAIIVPQTTRALDLRKVAGTWHSLAMAASDISLLDTETAPPRVYIQELRPTPEGNLEIVLRKWENSACVEGNIVAQKTEDPAVFTVDYQGQRKISVLDTDYTHYLFFCMEAPVPTAESGMMCQYLGRTLKVDNEVTEKFNRALETLPVHLQIIPGLTQGKAEFCGALFLEMMNGHILHKMLRVIAGRKTTASLRPEPGRCPRGWWDPRFPSLPENGTFAFPWLTTPPAALRDPALEAKRGLGARSPVSQLGHRGHLPKPLGPGPLAGASIDRSLFSPSSEA</sequence>
<evidence type="ECO:0000259" key="11">
    <source>
        <dbReference type="Pfam" id="PF00061"/>
    </source>
</evidence>
<dbReference type="PANTHER" id="PTHR11430">
    <property type="entry name" value="LIPOCALIN"/>
    <property type="match status" value="1"/>
</dbReference>
<dbReference type="RefSeq" id="XP_004410794.1">
    <property type="nucleotide sequence ID" value="XM_004410737.1"/>
</dbReference>
<comment type="subcellular location">
    <subcellularLocation>
        <location evidence="1">Secreted</location>
    </subcellularLocation>
</comment>
<evidence type="ECO:0000313" key="13">
    <source>
        <dbReference type="RefSeq" id="XP_004410794.1"/>
    </source>
</evidence>
<evidence type="ECO:0000256" key="1">
    <source>
        <dbReference type="ARBA" id="ARBA00004613"/>
    </source>
</evidence>
<evidence type="ECO:0000256" key="5">
    <source>
        <dbReference type="ARBA" id="ARBA00022743"/>
    </source>
</evidence>
<dbReference type="STRING" id="9708.A0A2U3WNW6"/>
<evidence type="ECO:0000256" key="9">
    <source>
        <dbReference type="SAM" id="MobiDB-lite"/>
    </source>
</evidence>
<reference evidence="13" key="1">
    <citation type="submission" date="2025-08" db="UniProtKB">
        <authorList>
            <consortium name="RefSeq"/>
        </authorList>
    </citation>
    <scope>IDENTIFICATION</scope>
</reference>
<accession>A0A2U3WNW6</accession>
<dbReference type="CDD" id="cd19416">
    <property type="entry name" value="lipocalin_beta-LG-like"/>
    <property type="match status" value="1"/>
</dbReference>
<dbReference type="GO" id="GO:0005576">
    <property type="term" value="C:extracellular region"/>
    <property type="evidence" value="ECO:0007669"/>
    <property type="project" value="UniProtKB-SubCell"/>
</dbReference>
<evidence type="ECO:0000313" key="12">
    <source>
        <dbReference type="Proteomes" id="UP000245340"/>
    </source>
</evidence>
<dbReference type="PANTHER" id="PTHR11430:SF117">
    <property type="entry name" value="GLYCODELIN"/>
    <property type="match status" value="1"/>
</dbReference>
<dbReference type="Proteomes" id="UP000245340">
    <property type="component" value="Unplaced"/>
</dbReference>
<dbReference type="InterPro" id="IPR012674">
    <property type="entry name" value="Calycin"/>
</dbReference>
<keyword evidence="4" id="KW-0964">Secreted</keyword>
<dbReference type="InterPro" id="IPR002345">
    <property type="entry name" value="Lipocalin"/>
</dbReference>
<keyword evidence="12" id="KW-1185">Reference proteome</keyword>
<evidence type="ECO:0000256" key="6">
    <source>
        <dbReference type="ARBA" id="ARBA00023072"/>
    </source>
</evidence>
<protein>
    <submittedName>
        <fullName evidence="13">Beta-lactoglobulin-2-like</fullName>
    </submittedName>
</protein>
<dbReference type="InterPro" id="IPR002447">
    <property type="entry name" value="Blactoglobulin"/>
</dbReference>
<feature type="signal peptide" evidence="10">
    <location>
        <begin position="1"/>
        <end position="18"/>
    </location>
</feature>